<dbReference type="AlphaFoldDB" id="F3ZSI2"/>
<evidence type="ECO:0000313" key="2">
    <source>
        <dbReference type="Proteomes" id="UP000018439"/>
    </source>
</evidence>
<dbReference type="HOGENOM" id="CLU_1657294_0_0_10"/>
<dbReference type="EMBL" id="CM001167">
    <property type="protein sequence ID" value="EGJ72134.1"/>
    <property type="molecule type" value="Genomic_DNA"/>
</dbReference>
<keyword evidence="2" id="KW-1185">Reference proteome</keyword>
<protein>
    <submittedName>
        <fullName evidence="1">Uncharacterized protein</fullName>
    </submittedName>
</protein>
<name>F3ZSI2_9BACE</name>
<reference evidence="1 2" key="1">
    <citation type="journal article" date="2011" name="Stand. Genomic Sci.">
        <title>Non-contiguous finished genome sequence of Bacteroides coprosuis type strain (PC139).</title>
        <authorList>
            <person name="Land M."/>
            <person name="Held B."/>
            <person name="Gronow S."/>
            <person name="Abt B."/>
            <person name="Lucas S."/>
            <person name="Del Rio T.G."/>
            <person name="Nolan M."/>
            <person name="Tice H."/>
            <person name="Cheng J.F."/>
            <person name="Pitluck S."/>
            <person name="Liolios K."/>
            <person name="Pagani I."/>
            <person name="Ivanova N."/>
            <person name="Mavromatis K."/>
            <person name="Mikhailova N."/>
            <person name="Pati A."/>
            <person name="Tapia R."/>
            <person name="Han C."/>
            <person name="Goodwin L."/>
            <person name="Chen A."/>
            <person name="Palaniappan K."/>
            <person name="Hauser L."/>
            <person name="Brambilla E.M."/>
            <person name="Rohde M."/>
            <person name="Goker M."/>
            <person name="Detter J.C."/>
            <person name="Woyke T."/>
            <person name="Bristow J."/>
            <person name="Eisen J.A."/>
            <person name="Markowitz V."/>
            <person name="Hugenholtz P."/>
            <person name="Kyrpides N.C."/>
            <person name="Klenk H.P."/>
            <person name="Lapidus A."/>
        </authorList>
    </citation>
    <scope>NUCLEOTIDE SEQUENCE</scope>
    <source>
        <strain evidence="1 2">DSM 18011</strain>
    </source>
</reference>
<proteinExistence type="predicted"/>
<organism evidence="1 2">
    <name type="scientific">Bacteroides coprosuis DSM 18011</name>
    <dbReference type="NCBI Taxonomy" id="679937"/>
    <lineage>
        <taxon>Bacteria</taxon>
        <taxon>Pseudomonadati</taxon>
        <taxon>Bacteroidota</taxon>
        <taxon>Bacteroidia</taxon>
        <taxon>Bacteroidales</taxon>
        <taxon>Bacteroidaceae</taxon>
        <taxon>Bacteroides</taxon>
    </lineage>
</organism>
<dbReference type="Proteomes" id="UP000018439">
    <property type="component" value="Chromosome"/>
</dbReference>
<evidence type="ECO:0000313" key="1">
    <source>
        <dbReference type="EMBL" id="EGJ72134.1"/>
    </source>
</evidence>
<dbReference type="STRING" id="679937.Bcop_1958"/>
<sequence length="159" mass="19050">MKRYIIGYKYRRMAHQNETKCRIPFYFIPSDEVYEALSCFNPKVREDAQKGEPFYSSWMELPFHAIFDLEEGQYEGFAKVKKLRIAEDVDWTSLPIYVQPFHFQSLPERYQVLHNEDGEGYGIGRFNFRYNSYAWMNKGPFPTEAEAQKVIDEELDDWE</sequence>
<accession>F3ZSI2</accession>
<gene>
    <name evidence="1" type="ORF">Bcop_1958</name>
</gene>